<dbReference type="AlphaFoldDB" id="A0A7X0DCX6"/>
<dbReference type="PANTHER" id="PTHR30529:SF6">
    <property type="entry name" value="BLL0291 PROTEIN"/>
    <property type="match status" value="1"/>
</dbReference>
<name>A0A7X0DCX6_9HYPH</name>
<dbReference type="RefSeq" id="WP_077549354.1">
    <property type="nucleotide sequence ID" value="NZ_JACHEJ010000004.1"/>
</dbReference>
<gene>
    <name evidence="15" type="ORF">HNQ75_002085</name>
</gene>
<evidence type="ECO:0000256" key="4">
    <source>
        <dbReference type="ARBA" id="ARBA00022475"/>
    </source>
</evidence>
<evidence type="ECO:0000256" key="6">
    <source>
        <dbReference type="ARBA" id="ARBA00022692"/>
    </source>
</evidence>
<evidence type="ECO:0000313" key="16">
    <source>
        <dbReference type="Proteomes" id="UP000535501"/>
    </source>
</evidence>
<organism evidence="15 16">
    <name type="scientific">Pseudorhizobium flavum</name>
    <dbReference type="NCBI Taxonomy" id="1335061"/>
    <lineage>
        <taxon>Bacteria</taxon>
        <taxon>Pseudomonadati</taxon>
        <taxon>Pseudomonadota</taxon>
        <taxon>Alphaproteobacteria</taxon>
        <taxon>Hyphomicrobiales</taxon>
        <taxon>Rhizobiaceae</taxon>
        <taxon>Rhizobium/Agrobacterium group</taxon>
        <taxon>Pseudorhizobium</taxon>
    </lineage>
</organism>
<keyword evidence="4" id="KW-1003">Cell membrane</keyword>
<reference evidence="15 16" key="1">
    <citation type="submission" date="2020-08" db="EMBL/GenBank/DDBJ databases">
        <title>Genomic Encyclopedia of Type Strains, Phase IV (KMG-IV): sequencing the most valuable type-strain genomes for metagenomic binning, comparative biology and taxonomic classification.</title>
        <authorList>
            <person name="Goeker M."/>
        </authorList>
    </citation>
    <scope>NUCLEOTIDE SEQUENCE [LARGE SCALE GENOMIC DNA]</scope>
    <source>
        <strain evidence="15 16">DSM 102134</strain>
    </source>
</reference>
<dbReference type="InterPro" id="IPR052168">
    <property type="entry name" value="Cytochrome_b561_oxidase"/>
</dbReference>
<evidence type="ECO:0000256" key="12">
    <source>
        <dbReference type="ARBA" id="ARBA00037975"/>
    </source>
</evidence>
<dbReference type="GO" id="GO:0009055">
    <property type="term" value="F:electron transfer activity"/>
    <property type="evidence" value="ECO:0007669"/>
    <property type="project" value="InterPro"/>
</dbReference>
<dbReference type="SUPFAM" id="SSF81342">
    <property type="entry name" value="Transmembrane di-heme cytochromes"/>
    <property type="match status" value="1"/>
</dbReference>
<feature type="transmembrane region" description="Helical" evidence="13">
    <location>
        <begin position="100"/>
        <end position="119"/>
    </location>
</feature>
<evidence type="ECO:0000256" key="9">
    <source>
        <dbReference type="ARBA" id="ARBA00022989"/>
    </source>
</evidence>
<dbReference type="GO" id="GO:0020037">
    <property type="term" value="F:heme binding"/>
    <property type="evidence" value="ECO:0007669"/>
    <property type="project" value="TreeGrafter"/>
</dbReference>
<keyword evidence="10" id="KW-0408">Iron</keyword>
<keyword evidence="3" id="KW-0813">Transport</keyword>
<evidence type="ECO:0000256" key="11">
    <source>
        <dbReference type="ARBA" id="ARBA00023136"/>
    </source>
</evidence>
<keyword evidence="9 13" id="KW-1133">Transmembrane helix</keyword>
<dbReference type="GO" id="GO:0046872">
    <property type="term" value="F:metal ion binding"/>
    <property type="evidence" value="ECO:0007669"/>
    <property type="project" value="UniProtKB-KW"/>
</dbReference>
<comment type="caution">
    <text evidence="15">The sequence shown here is derived from an EMBL/GenBank/DDBJ whole genome shotgun (WGS) entry which is preliminary data.</text>
</comment>
<dbReference type="EMBL" id="JACHEJ010000004">
    <property type="protein sequence ID" value="MBB6180110.1"/>
    <property type="molecule type" value="Genomic_DNA"/>
</dbReference>
<evidence type="ECO:0000313" key="15">
    <source>
        <dbReference type="EMBL" id="MBB6180110.1"/>
    </source>
</evidence>
<keyword evidence="7" id="KW-0479">Metal-binding</keyword>
<dbReference type="PANTHER" id="PTHR30529">
    <property type="entry name" value="CYTOCHROME B561"/>
    <property type="match status" value="1"/>
</dbReference>
<evidence type="ECO:0000256" key="1">
    <source>
        <dbReference type="ARBA" id="ARBA00001970"/>
    </source>
</evidence>
<dbReference type="GO" id="GO:0005886">
    <property type="term" value="C:plasma membrane"/>
    <property type="evidence" value="ECO:0007669"/>
    <property type="project" value="UniProtKB-SubCell"/>
</dbReference>
<comment type="subcellular location">
    <subcellularLocation>
        <location evidence="2">Cell membrane</location>
        <topology evidence="2">Multi-pass membrane protein</topology>
    </subcellularLocation>
</comment>
<keyword evidence="8" id="KW-0249">Electron transport</keyword>
<keyword evidence="11 13" id="KW-0472">Membrane</keyword>
<dbReference type="InterPro" id="IPR011577">
    <property type="entry name" value="Cyt_b561_bac/Ni-Hgenase"/>
</dbReference>
<dbReference type="InterPro" id="IPR016174">
    <property type="entry name" value="Di-haem_cyt_TM"/>
</dbReference>
<comment type="cofactor">
    <cofactor evidence="1">
        <name>heme b</name>
        <dbReference type="ChEBI" id="CHEBI:60344"/>
    </cofactor>
</comment>
<feature type="domain" description="Cytochrome b561 bacterial/Ni-hydrogenase" evidence="14">
    <location>
        <begin position="8"/>
        <end position="163"/>
    </location>
</feature>
<protein>
    <submittedName>
        <fullName evidence="15">Cytochrome b561</fullName>
    </submittedName>
</protein>
<feature type="transmembrane region" description="Helical" evidence="13">
    <location>
        <begin position="134"/>
        <end position="154"/>
    </location>
</feature>
<keyword evidence="6 13" id="KW-0812">Transmembrane</keyword>
<accession>A0A7X0DCX6</accession>
<comment type="similarity">
    <text evidence="12">Belongs to the cytochrome b561 family.</text>
</comment>
<keyword evidence="5" id="KW-0349">Heme</keyword>
<evidence type="ECO:0000259" key="14">
    <source>
        <dbReference type="Pfam" id="PF01292"/>
    </source>
</evidence>
<dbReference type="GO" id="GO:0022904">
    <property type="term" value="P:respiratory electron transport chain"/>
    <property type="evidence" value="ECO:0007669"/>
    <property type="project" value="InterPro"/>
</dbReference>
<evidence type="ECO:0000256" key="13">
    <source>
        <dbReference type="SAM" id="Phobius"/>
    </source>
</evidence>
<evidence type="ECO:0000256" key="2">
    <source>
        <dbReference type="ARBA" id="ARBA00004651"/>
    </source>
</evidence>
<evidence type="ECO:0000256" key="7">
    <source>
        <dbReference type="ARBA" id="ARBA00022723"/>
    </source>
</evidence>
<feature type="transmembrane region" description="Helical" evidence="13">
    <location>
        <begin position="12"/>
        <end position="29"/>
    </location>
</feature>
<proteinExistence type="inferred from homology"/>
<feature type="transmembrane region" description="Helical" evidence="13">
    <location>
        <begin position="56"/>
        <end position="74"/>
    </location>
</feature>
<keyword evidence="16" id="KW-1185">Reference proteome</keyword>
<sequence length="165" mass="18087">MASDTVSYSVSQRILHWLVVALVFFNLLLPEGMEEWNRAVRQTGAATAEQVASANLHAYAGILIAILTVWRIVLRLTMKSPALPVEEPAIFRVAAKAAHGLLYVLLLVLPLTGAGAYYLGNEQAGDFHGGPLKALLWLLIVAHVLGVLAHQFYWKTNVMKRMTVG</sequence>
<dbReference type="Pfam" id="PF01292">
    <property type="entry name" value="Ni_hydr_CYTB"/>
    <property type="match status" value="1"/>
</dbReference>
<evidence type="ECO:0000256" key="5">
    <source>
        <dbReference type="ARBA" id="ARBA00022617"/>
    </source>
</evidence>
<dbReference type="Gene3D" id="1.20.950.20">
    <property type="entry name" value="Transmembrane di-heme cytochromes, Chain C"/>
    <property type="match status" value="1"/>
</dbReference>
<evidence type="ECO:0000256" key="10">
    <source>
        <dbReference type="ARBA" id="ARBA00023004"/>
    </source>
</evidence>
<evidence type="ECO:0000256" key="8">
    <source>
        <dbReference type="ARBA" id="ARBA00022982"/>
    </source>
</evidence>
<evidence type="ECO:0000256" key="3">
    <source>
        <dbReference type="ARBA" id="ARBA00022448"/>
    </source>
</evidence>
<dbReference type="Proteomes" id="UP000535501">
    <property type="component" value="Unassembled WGS sequence"/>
</dbReference>